<protein>
    <recommendedName>
        <fullName evidence="6">MYND-type domain-containing protein</fullName>
    </recommendedName>
</protein>
<feature type="region of interest" description="Disordered" evidence="5">
    <location>
        <begin position="340"/>
        <end position="363"/>
    </location>
</feature>
<keyword evidence="3" id="KW-0862">Zinc</keyword>
<dbReference type="AlphaFoldDB" id="A0AAD3DAY9"/>
<evidence type="ECO:0000313" key="8">
    <source>
        <dbReference type="Proteomes" id="UP001054902"/>
    </source>
</evidence>
<feature type="domain" description="MYND-type" evidence="6">
    <location>
        <begin position="259"/>
        <end position="309"/>
    </location>
</feature>
<evidence type="ECO:0000256" key="3">
    <source>
        <dbReference type="ARBA" id="ARBA00022833"/>
    </source>
</evidence>
<dbReference type="PROSITE" id="PS50865">
    <property type="entry name" value="ZF_MYND_2"/>
    <property type="match status" value="1"/>
</dbReference>
<gene>
    <name evidence="7" type="ORF">CTEN210_17565</name>
</gene>
<dbReference type="InterPro" id="IPR002893">
    <property type="entry name" value="Znf_MYND"/>
</dbReference>
<keyword evidence="1" id="KW-0479">Metal-binding</keyword>
<accession>A0AAD3DAY9</accession>
<dbReference type="GO" id="GO:0008270">
    <property type="term" value="F:zinc ion binding"/>
    <property type="evidence" value="ECO:0007669"/>
    <property type="project" value="UniProtKB-KW"/>
</dbReference>
<dbReference type="Gene3D" id="6.10.140.2220">
    <property type="match status" value="1"/>
</dbReference>
<dbReference type="EMBL" id="BLLK01000069">
    <property type="protein sequence ID" value="GFH61089.1"/>
    <property type="molecule type" value="Genomic_DNA"/>
</dbReference>
<dbReference type="PROSITE" id="PS01360">
    <property type="entry name" value="ZF_MYND_1"/>
    <property type="match status" value="1"/>
</dbReference>
<dbReference type="Pfam" id="PF01753">
    <property type="entry name" value="zf-MYND"/>
    <property type="match status" value="1"/>
</dbReference>
<evidence type="ECO:0000256" key="2">
    <source>
        <dbReference type="ARBA" id="ARBA00022771"/>
    </source>
</evidence>
<evidence type="ECO:0000259" key="6">
    <source>
        <dbReference type="PROSITE" id="PS50865"/>
    </source>
</evidence>
<comment type="caution">
    <text evidence="7">The sequence shown here is derived from an EMBL/GenBank/DDBJ whole genome shotgun (WGS) entry which is preliminary data.</text>
</comment>
<dbReference type="SUPFAM" id="SSF144232">
    <property type="entry name" value="HIT/MYND zinc finger-like"/>
    <property type="match status" value="1"/>
</dbReference>
<proteinExistence type="predicted"/>
<evidence type="ECO:0000313" key="7">
    <source>
        <dbReference type="EMBL" id="GFH61089.1"/>
    </source>
</evidence>
<name>A0AAD3DAY9_9STRA</name>
<evidence type="ECO:0000256" key="4">
    <source>
        <dbReference type="PROSITE-ProRule" id="PRU00134"/>
    </source>
</evidence>
<reference evidence="7 8" key="1">
    <citation type="journal article" date="2021" name="Sci. Rep.">
        <title>The genome of the diatom Chaetoceros tenuissimus carries an ancient integrated fragment of an extant virus.</title>
        <authorList>
            <person name="Hongo Y."/>
            <person name="Kimura K."/>
            <person name="Takaki Y."/>
            <person name="Yoshida Y."/>
            <person name="Baba S."/>
            <person name="Kobayashi G."/>
            <person name="Nagasaki K."/>
            <person name="Hano T."/>
            <person name="Tomaru Y."/>
        </authorList>
    </citation>
    <scope>NUCLEOTIDE SEQUENCE [LARGE SCALE GENOMIC DNA]</scope>
    <source>
        <strain evidence="7 8">NIES-3715</strain>
    </source>
</reference>
<keyword evidence="2 4" id="KW-0863">Zinc-finger</keyword>
<keyword evidence="8" id="KW-1185">Reference proteome</keyword>
<sequence>MEEYRYSEYDYGGWGLGGKYNNKMGCNYEEDWHFQQVEFYRPDGDVEGKDIGWCLSNGFFMIRPGLWSGPWYFEDFPEARKENCSEEDLEIVQQEPAVQRVVENGTNKSLKMSIGIKKLHSSEMNSEMKDMARTICNAFVINGVQYCRAHLMICCHLCEVNYDSLRDEVNDERARLLLRPGGAPSINEMADKWQECISEQLLLLQLETDDLRSQYGGDTDHPEYLAKWHEYMKAKKFDEREINNRFLSENNEFLKNKGANQCCYWACKTPNGREEQEFQLRKCTGCGIVKYCCKEHQKLDWKWEHRGECTSNIPEFVQKEITMDRIKNLVGDYSENTGSLRQKLEEEEDYSDLPPLVDRDTGS</sequence>
<evidence type="ECO:0000256" key="5">
    <source>
        <dbReference type="SAM" id="MobiDB-lite"/>
    </source>
</evidence>
<evidence type="ECO:0000256" key="1">
    <source>
        <dbReference type="ARBA" id="ARBA00022723"/>
    </source>
</evidence>
<dbReference type="Proteomes" id="UP001054902">
    <property type="component" value="Unassembled WGS sequence"/>
</dbReference>
<organism evidence="7 8">
    <name type="scientific">Chaetoceros tenuissimus</name>
    <dbReference type="NCBI Taxonomy" id="426638"/>
    <lineage>
        <taxon>Eukaryota</taxon>
        <taxon>Sar</taxon>
        <taxon>Stramenopiles</taxon>
        <taxon>Ochrophyta</taxon>
        <taxon>Bacillariophyta</taxon>
        <taxon>Coscinodiscophyceae</taxon>
        <taxon>Chaetocerotophycidae</taxon>
        <taxon>Chaetocerotales</taxon>
        <taxon>Chaetocerotaceae</taxon>
        <taxon>Chaetoceros</taxon>
    </lineage>
</organism>